<evidence type="ECO:0000313" key="1">
    <source>
        <dbReference type="EMBL" id="CAK7943727.1"/>
    </source>
</evidence>
<proteinExistence type="predicted"/>
<evidence type="ECO:0000313" key="2">
    <source>
        <dbReference type="Proteomes" id="UP001162060"/>
    </source>
</evidence>
<protein>
    <submittedName>
        <fullName evidence="1">Uncharacterized protein</fullName>
    </submittedName>
</protein>
<name>A0AAV1VDY2_9STRA</name>
<dbReference type="EMBL" id="CAKLBY020000303">
    <property type="protein sequence ID" value="CAK7943727.1"/>
    <property type="molecule type" value="Genomic_DNA"/>
</dbReference>
<sequence>MTSKVKWARKPVMNQWAATVAGRAAPARSDETLPARENYQQYMFNPEKYAAATVARLRSLCEAQDTRSTGTRLRDGTHEEWKIIQGLAKGHIVSRS</sequence>
<gene>
    <name evidence="1" type="ORF">PM001_LOCUS28877</name>
</gene>
<reference evidence="1" key="1">
    <citation type="submission" date="2024-01" db="EMBL/GenBank/DDBJ databases">
        <authorList>
            <person name="Webb A."/>
        </authorList>
    </citation>
    <scope>NUCLEOTIDE SEQUENCE</scope>
    <source>
        <strain evidence="1">Pm1</strain>
    </source>
</reference>
<accession>A0AAV1VDY2</accession>
<comment type="caution">
    <text evidence="1">The sequence shown here is derived from an EMBL/GenBank/DDBJ whole genome shotgun (WGS) entry which is preliminary data.</text>
</comment>
<dbReference type="Proteomes" id="UP001162060">
    <property type="component" value="Unassembled WGS sequence"/>
</dbReference>
<organism evidence="1 2">
    <name type="scientific">Peronospora matthiolae</name>
    <dbReference type="NCBI Taxonomy" id="2874970"/>
    <lineage>
        <taxon>Eukaryota</taxon>
        <taxon>Sar</taxon>
        <taxon>Stramenopiles</taxon>
        <taxon>Oomycota</taxon>
        <taxon>Peronosporomycetes</taxon>
        <taxon>Peronosporales</taxon>
        <taxon>Peronosporaceae</taxon>
        <taxon>Peronospora</taxon>
    </lineage>
</organism>
<dbReference type="AlphaFoldDB" id="A0AAV1VDY2"/>